<sequence length="204" mass="23106">MAESSGSVVSNNVNTQKQSCAVKTTDGSEGNKTEKVMEPLLLEDFKYNDEPKSLSNLLEFFEKNKISPIYECSLACIPAADDILVNCVVKGVENGHYNTIIDPLTYFSSSSTCIRLNKLQNLNHLSRVVKDSVCYPAKQVILRNNGEIVDCLEQLPPEIVLFIMCYLNIKDLVRFGQTNSFFYKLMQTPKLWMRRIKIDLGEHV</sequence>
<accession>A0ABQ9K389</accession>
<organism evidence="2 3">
    <name type="scientific">Molorchus minor</name>
    <dbReference type="NCBI Taxonomy" id="1323400"/>
    <lineage>
        <taxon>Eukaryota</taxon>
        <taxon>Metazoa</taxon>
        <taxon>Ecdysozoa</taxon>
        <taxon>Arthropoda</taxon>
        <taxon>Hexapoda</taxon>
        <taxon>Insecta</taxon>
        <taxon>Pterygota</taxon>
        <taxon>Neoptera</taxon>
        <taxon>Endopterygota</taxon>
        <taxon>Coleoptera</taxon>
        <taxon>Polyphaga</taxon>
        <taxon>Cucujiformia</taxon>
        <taxon>Chrysomeloidea</taxon>
        <taxon>Cerambycidae</taxon>
        <taxon>Lamiinae</taxon>
        <taxon>Monochamini</taxon>
        <taxon>Molorchus</taxon>
    </lineage>
</organism>
<comment type="caution">
    <text evidence="2">The sequence shown here is derived from an EMBL/GenBank/DDBJ whole genome shotgun (WGS) entry which is preliminary data.</text>
</comment>
<dbReference type="InterPro" id="IPR047118">
    <property type="entry name" value="Fbxo7"/>
</dbReference>
<dbReference type="Pfam" id="PF12937">
    <property type="entry name" value="F-box-like"/>
    <property type="match status" value="1"/>
</dbReference>
<reference evidence="2" key="1">
    <citation type="journal article" date="2023" name="Insect Mol. Biol.">
        <title>Genome sequencing provides insights into the evolution of gene families encoding plant cell wall-degrading enzymes in longhorned beetles.</title>
        <authorList>
            <person name="Shin N.R."/>
            <person name="Okamura Y."/>
            <person name="Kirsch R."/>
            <person name="Pauchet Y."/>
        </authorList>
    </citation>
    <scope>NUCLEOTIDE SEQUENCE</scope>
    <source>
        <strain evidence="2">MMC_N1</strain>
    </source>
</reference>
<keyword evidence="3" id="KW-1185">Reference proteome</keyword>
<evidence type="ECO:0000259" key="1">
    <source>
        <dbReference type="PROSITE" id="PS50181"/>
    </source>
</evidence>
<dbReference type="SUPFAM" id="SSF81383">
    <property type="entry name" value="F-box domain"/>
    <property type="match status" value="1"/>
</dbReference>
<proteinExistence type="predicted"/>
<dbReference type="PROSITE" id="PS50181">
    <property type="entry name" value="FBOX"/>
    <property type="match status" value="1"/>
</dbReference>
<dbReference type="EMBL" id="JAPWTJ010000026">
    <property type="protein sequence ID" value="KAJ8984795.1"/>
    <property type="molecule type" value="Genomic_DNA"/>
</dbReference>
<gene>
    <name evidence="2" type="ORF">NQ317_003709</name>
</gene>
<dbReference type="InterPro" id="IPR036047">
    <property type="entry name" value="F-box-like_dom_sf"/>
</dbReference>
<dbReference type="Proteomes" id="UP001162164">
    <property type="component" value="Unassembled WGS sequence"/>
</dbReference>
<name>A0ABQ9K389_9CUCU</name>
<dbReference type="Gene3D" id="1.20.1280.50">
    <property type="match status" value="1"/>
</dbReference>
<feature type="domain" description="F-box" evidence="1">
    <location>
        <begin position="149"/>
        <end position="195"/>
    </location>
</feature>
<evidence type="ECO:0000313" key="3">
    <source>
        <dbReference type="Proteomes" id="UP001162164"/>
    </source>
</evidence>
<dbReference type="Gene3D" id="3.40.1000.30">
    <property type="match status" value="1"/>
</dbReference>
<dbReference type="PANTHER" id="PTHR15537:SF2">
    <property type="entry name" value="F-BOX ONLY PROTEIN 7"/>
    <property type="match status" value="1"/>
</dbReference>
<dbReference type="PANTHER" id="PTHR15537">
    <property type="entry name" value="F-BOX ONLY PROTEIN 7"/>
    <property type="match status" value="1"/>
</dbReference>
<evidence type="ECO:0000313" key="2">
    <source>
        <dbReference type="EMBL" id="KAJ8984795.1"/>
    </source>
</evidence>
<protein>
    <recommendedName>
        <fullName evidence="1">F-box domain-containing protein</fullName>
    </recommendedName>
</protein>
<dbReference type="InterPro" id="IPR001810">
    <property type="entry name" value="F-box_dom"/>
</dbReference>